<dbReference type="SUPFAM" id="SSF103481">
    <property type="entry name" value="Multidrug resistance efflux transporter EmrE"/>
    <property type="match status" value="2"/>
</dbReference>
<name>A0A6J6DTF5_9ZZZZ</name>
<feature type="domain" description="EamA" evidence="2">
    <location>
        <begin position="153"/>
        <end position="281"/>
    </location>
</feature>
<evidence type="ECO:0000256" key="1">
    <source>
        <dbReference type="SAM" id="Phobius"/>
    </source>
</evidence>
<dbReference type="PANTHER" id="PTHR22911:SF79">
    <property type="entry name" value="MOBA-LIKE NTP TRANSFERASE DOMAIN-CONTAINING PROTEIN"/>
    <property type="match status" value="1"/>
</dbReference>
<keyword evidence="1" id="KW-1133">Transmembrane helix</keyword>
<feature type="transmembrane region" description="Helical" evidence="1">
    <location>
        <begin position="97"/>
        <end position="119"/>
    </location>
</feature>
<dbReference type="GO" id="GO:0016020">
    <property type="term" value="C:membrane"/>
    <property type="evidence" value="ECO:0007669"/>
    <property type="project" value="InterPro"/>
</dbReference>
<feature type="transmembrane region" description="Helical" evidence="1">
    <location>
        <begin position="40"/>
        <end position="58"/>
    </location>
</feature>
<dbReference type="AlphaFoldDB" id="A0A6J6DTF5"/>
<evidence type="ECO:0000259" key="2">
    <source>
        <dbReference type="Pfam" id="PF00892"/>
    </source>
</evidence>
<proteinExistence type="predicted"/>
<keyword evidence="1" id="KW-0472">Membrane</keyword>
<accession>A0A6J6DTF5</accession>
<feature type="transmembrane region" description="Helical" evidence="1">
    <location>
        <begin position="155"/>
        <end position="173"/>
    </location>
</feature>
<feature type="transmembrane region" description="Helical" evidence="1">
    <location>
        <begin position="267"/>
        <end position="286"/>
    </location>
</feature>
<sequence length="304" mass="31644">MSTRRIPLLASAMALGAGAVWSFGAITARLADGADAFQYLIWRSVGIIVVVELIARAQRRPVQVVRAVRSGRLMVIGSVMIFVASIGFVYAVKTTTAANAAFFGSTTPIFGALLARLVLKERLDRVTIGTIAIAFTGLFVMVAGDLSGGNMVGNASAVVSAMGFAGYAVCVRLDPGRDWSPALPGYGVLMIVVCGAVTLGAGKTLVPPAPDVAWALLHGGVIIVLGTFLFNVGSRRVPAAAMTVFAQTEMVLVPVWAFLVLDEVPKTTTLIGGTIIVTAIVGKALIDARARRPTDVPLGVPEPL</sequence>
<feature type="transmembrane region" description="Helical" evidence="1">
    <location>
        <begin position="239"/>
        <end position="261"/>
    </location>
</feature>
<dbReference type="InterPro" id="IPR037185">
    <property type="entry name" value="EmrE-like"/>
</dbReference>
<protein>
    <submittedName>
        <fullName evidence="3">Unannotated protein</fullName>
    </submittedName>
</protein>
<dbReference type="EMBL" id="CAEZSR010000078">
    <property type="protein sequence ID" value="CAB4566494.1"/>
    <property type="molecule type" value="Genomic_DNA"/>
</dbReference>
<evidence type="ECO:0000313" key="3">
    <source>
        <dbReference type="EMBL" id="CAB4566494.1"/>
    </source>
</evidence>
<organism evidence="3">
    <name type="scientific">freshwater metagenome</name>
    <dbReference type="NCBI Taxonomy" id="449393"/>
    <lineage>
        <taxon>unclassified sequences</taxon>
        <taxon>metagenomes</taxon>
        <taxon>ecological metagenomes</taxon>
    </lineage>
</organism>
<gene>
    <name evidence="3" type="ORF">UFOPK1493_02125</name>
</gene>
<dbReference type="InterPro" id="IPR000620">
    <property type="entry name" value="EamA_dom"/>
</dbReference>
<feature type="transmembrane region" description="Helical" evidence="1">
    <location>
        <begin position="185"/>
        <end position="206"/>
    </location>
</feature>
<feature type="transmembrane region" description="Helical" evidence="1">
    <location>
        <begin position="212"/>
        <end position="232"/>
    </location>
</feature>
<reference evidence="3" key="1">
    <citation type="submission" date="2020-05" db="EMBL/GenBank/DDBJ databases">
        <authorList>
            <person name="Chiriac C."/>
            <person name="Salcher M."/>
            <person name="Ghai R."/>
            <person name="Kavagutti S V."/>
        </authorList>
    </citation>
    <scope>NUCLEOTIDE SEQUENCE</scope>
</reference>
<feature type="transmembrane region" description="Helical" evidence="1">
    <location>
        <begin position="70"/>
        <end position="91"/>
    </location>
</feature>
<keyword evidence="1" id="KW-0812">Transmembrane</keyword>
<dbReference type="Pfam" id="PF00892">
    <property type="entry name" value="EamA"/>
    <property type="match status" value="2"/>
</dbReference>
<feature type="domain" description="EamA" evidence="2">
    <location>
        <begin position="12"/>
        <end position="142"/>
    </location>
</feature>
<dbReference type="PANTHER" id="PTHR22911">
    <property type="entry name" value="ACYL-MALONYL CONDENSING ENZYME-RELATED"/>
    <property type="match status" value="1"/>
</dbReference>
<feature type="transmembrane region" description="Helical" evidence="1">
    <location>
        <begin position="126"/>
        <end position="143"/>
    </location>
</feature>